<feature type="domain" description="ACT" evidence="10">
    <location>
        <begin position="455"/>
        <end position="527"/>
    </location>
</feature>
<sequence length="527" mass="56804">MKRVLVSDSMANEGIDIFRNTPGIEVDVITKHTPEELKELVSGYDGLVVRSSSKITKEIIESAEKLTVIGRAGAGVDNIDVPAASKKGIVVMNTPGGNTVTTGEHAIAMMLSLARKIPQATASMKAGKWEKSRFMGNEYCNKTLGIIGIGRIGTVVADRARGLKMNVLAYDPFISPEAAEKMGITLASLDEIYGSADFISVHTPKNKETTGMINAAAFAKMKKGVFIINCARGGIISEKDLYDALVSGKVAGAALDVFEEEPTKNLDLIALENVICTPHLGASTDEAQTTVAIAIAEQMVDYLLKGEIRYAVNFPSISADLMNAMAPYLALAEKLGKFHAQIISSGIEEVNIEYSGEILKFDVTPLTIALLKGLLTPILNENVNYINAPVIAQERGINVKESKSSAVGDYRSMITLTLKTAKAVTTTAGALFGLRAPRIVRINDFAVDVVPEGHLLMLYNHDKPGVIGNIGTVIGTANINIARMHWSRVQEKQKAMVVFSTDTPLDEEILKKMKETTNVISVHQLDM</sequence>
<reference evidence="11 12" key="1">
    <citation type="submission" date="2016-10" db="EMBL/GenBank/DDBJ databases">
        <authorList>
            <person name="de Groot N.N."/>
        </authorList>
    </citation>
    <scope>NUCLEOTIDE SEQUENCE [LARGE SCALE GENOMIC DNA]</scope>
    <source>
        <strain evidence="11 12">DSM 8423</strain>
    </source>
</reference>
<organism evidence="11 12">
    <name type="scientific">Syntrophus gentianae</name>
    <dbReference type="NCBI Taxonomy" id="43775"/>
    <lineage>
        <taxon>Bacteria</taxon>
        <taxon>Pseudomonadati</taxon>
        <taxon>Thermodesulfobacteriota</taxon>
        <taxon>Syntrophia</taxon>
        <taxon>Syntrophales</taxon>
        <taxon>Syntrophaceae</taxon>
        <taxon>Syntrophus</taxon>
    </lineage>
</organism>
<dbReference type="GO" id="GO:0051287">
    <property type="term" value="F:NAD binding"/>
    <property type="evidence" value="ECO:0007669"/>
    <property type="project" value="UniProtKB-UniRule"/>
</dbReference>
<evidence type="ECO:0000313" key="12">
    <source>
        <dbReference type="Proteomes" id="UP000198744"/>
    </source>
</evidence>
<dbReference type="Gene3D" id="3.30.1330.90">
    <property type="entry name" value="D-3-phosphoglycerate dehydrogenase, domain 3"/>
    <property type="match status" value="1"/>
</dbReference>
<dbReference type="Pfam" id="PF00389">
    <property type="entry name" value="2-Hacid_dh"/>
    <property type="match status" value="1"/>
</dbReference>
<dbReference type="InterPro" id="IPR006140">
    <property type="entry name" value="D-isomer_DH_NAD-bd"/>
</dbReference>
<dbReference type="UniPathway" id="UPA00135">
    <property type="reaction ID" value="UER00196"/>
</dbReference>
<keyword evidence="5 9" id="KW-0560">Oxidoreductase</keyword>
<comment type="similarity">
    <text evidence="3 9">Belongs to the D-isomer specific 2-hydroxyacid dehydrogenase family.</text>
</comment>
<dbReference type="PANTHER" id="PTHR42938:SF47">
    <property type="entry name" value="HYDROXYPYRUVATE REDUCTASE"/>
    <property type="match status" value="1"/>
</dbReference>
<dbReference type="PROSITE" id="PS51671">
    <property type="entry name" value="ACT"/>
    <property type="match status" value="1"/>
</dbReference>
<evidence type="ECO:0000256" key="5">
    <source>
        <dbReference type="ARBA" id="ARBA00023002"/>
    </source>
</evidence>
<dbReference type="NCBIfam" id="TIGR01327">
    <property type="entry name" value="PGDH"/>
    <property type="match status" value="1"/>
</dbReference>
<dbReference type="Gene3D" id="3.40.50.720">
    <property type="entry name" value="NAD(P)-binding Rossmann-like Domain"/>
    <property type="match status" value="2"/>
</dbReference>
<dbReference type="Pfam" id="PF19304">
    <property type="entry name" value="PGDH_inter"/>
    <property type="match status" value="1"/>
</dbReference>
<evidence type="ECO:0000256" key="6">
    <source>
        <dbReference type="ARBA" id="ARBA00023027"/>
    </source>
</evidence>
<evidence type="ECO:0000313" key="11">
    <source>
        <dbReference type="EMBL" id="SEM26819.1"/>
    </source>
</evidence>
<evidence type="ECO:0000256" key="3">
    <source>
        <dbReference type="ARBA" id="ARBA00005854"/>
    </source>
</evidence>
<dbReference type="InterPro" id="IPR006236">
    <property type="entry name" value="PGDH"/>
</dbReference>
<dbReference type="InterPro" id="IPR029753">
    <property type="entry name" value="D-isomer_DH_CS"/>
</dbReference>
<dbReference type="Gene3D" id="3.30.70.260">
    <property type="match status" value="1"/>
</dbReference>
<dbReference type="InterPro" id="IPR002912">
    <property type="entry name" value="ACT_dom"/>
</dbReference>
<dbReference type="SUPFAM" id="SSF55021">
    <property type="entry name" value="ACT-like"/>
    <property type="match status" value="1"/>
</dbReference>
<dbReference type="PROSITE" id="PS00670">
    <property type="entry name" value="D_2_HYDROXYACID_DH_2"/>
    <property type="match status" value="1"/>
</dbReference>
<dbReference type="OrthoDB" id="9793626at2"/>
<dbReference type="PANTHER" id="PTHR42938">
    <property type="entry name" value="FORMATE DEHYDROGENASE 1"/>
    <property type="match status" value="1"/>
</dbReference>
<dbReference type="GO" id="GO:0006564">
    <property type="term" value="P:L-serine biosynthetic process"/>
    <property type="evidence" value="ECO:0007669"/>
    <property type="project" value="UniProtKB-UniRule"/>
</dbReference>
<dbReference type="GO" id="GO:0004617">
    <property type="term" value="F:phosphoglycerate dehydrogenase activity"/>
    <property type="evidence" value="ECO:0007669"/>
    <property type="project" value="UniProtKB-UniRule"/>
</dbReference>
<dbReference type="AlphaFoldDB" id="A0A1H7X130"/>
<dbReference type="FunFam" id="3.30.1330.90:FF:000003">
    <property type="entry name" value="D-3-phosphoglycerate dehydrogenase"/>
    <property type="match status" value="1"/>
</dbReference>
<proteinExistence type="inferred from homology"/>
<dbReference type="STRING" id="43775.SAMN04489760_108119"/>
<evidence type="ECO:0000256" key="8">
    <source>
        <dbReference type="ARBA" id="ARBA00048731"/>
    </source>
</evidence>
<protein>
    <recommendedName>
        <fullName evidence="4 9">D-3-phosphoglycerate dehydrogenase</fullName>
        <ecNumber evidence="9">1.1.1.95</ecNumber>
    </recommendedName>
</protein>
<dbReference type="InterPro" id="IPR006139">
    <property type="entry name" value="D-isomer_2_OHA_DH_cat_dom"/>
</dbReference>
<evidence type="ECO:0000256" key="2">
    <source>
        <dbReference type="ARBA" id="ARBA00005216"/>
    </source>
</evidence>
<keyword evidence="12" id="KW-1185">Reference proteome</keyword>
<name>A0A1H7X130_9BACT</name>
<dbReference type="Pfam" id="PF01842">
    <property type="entry name" value="ACT"/>
    <property type="match status" value="1"/>
</dbReference>
<comment type="catalytic activity">
    <reaction evidence="8 9">
        <text>(2R)-3-phosphoglycerate + NAD(+) = 3-phosphooxypyruvate + NADH + H(+)</text>
        <dbReference type="Rhea" id="RHEA:12641"/>
        <dbReference type="ChEBI" id="CHEBI:15378"/>
        <dbReference type="ChEBI" id="CHEBI:18110"/>
        <dbReference type="ChEBI" id="CHEBI:57540"/>
        <dbReference type="ChEBI" id="CHEBI:57945"/>
        <dbReference type="ChEBI" id="CHEBI:58272"/>
        <dbReference type="EC" id="1.1.1.95"/>
    </reaction>
</comment>
<dbReference type="SUPFAM" id="SSF51735">
    <property type="entry name" value="NAD(P)-binding Rossmann-fold domains"/>
    <property type="match status" value="1"/>
</dbReference>
<dbReference type="InterPro" id="IPR029009">
    <property type="entry name" value="ASB_dom_sf"/>
</dbReference>
<comment type="pathway">
    <text evidence="2 9">Amino-acid biosynthesis; L-serine biosynthesis; L-serine from 3-phospho-D-glycerate: step 1/3.</text>
</comment>
<comment type="function">
    <text evidence="1">Catalyzes the reversible oxidation of 3-phospho-D-glycerate to 3-phosphonooxypyruvate, the first step of the phosphorylated L-serine biosynthesis pathway. Also catalyzes the reversible oxidation of 2-hydroxyglutarate to 2-oxoglutarate.</text>
</comment>
<dbReference type="SUPFAM" id="SSF143548">
    <property type="entry name" value="Serine metabolism enzymes domain"/>
    <property type="match status" value="1"/>
</dbReference>
<dbReference type="EC" id="1.1.1.95" evidence="9"/>
<evidence type="ECO:0000256" key="9">
    <source>
        <dbReference type="RuleBase" id="RU363003"/>
    </source>
</evidence>
<dbReference type="InterPro" id="IPR045626">
    <property type="entry name" value="PGDH_ASB_dom"/>
</dbReference>
<dbReference type="InterPro" id="IPR045865">
    <property type="entry name" value="ACT-like_dom_sf"/>
</dbReference>
<dbReference type="InterPro" id="IPR029752">
    <property type="entry name" value="D-isomer_DH_CS1"/>
</dbReference>
<keyword evidence="6 9" id="KW-0520">NAD</keyword>
<dbReference type="Pfam" id="PF02826">
    <property type="entry name" value="2-Hacid_dh_C"/>
    <property type="match status" value="1"/>
</dbReference>
<keyword evidence="9" id="KW-0718">Serine biosynthesis</keyword>
<dbReference type="CDD" id="cd04902">
    <property type="entry name" value="ACT_3PGDH-xct"/>
    <property type="match status" value="1"/>
</dbReference>
<evidence type="ECO:0000259" key="10">
    <source>
        <dbReference type="PROSITE" id="PS51671"/>
    </source>
</evidence>
<accession>A0A1H7X130</accession>
<comment type="catalytic activity">
    <reaction evidence="7">
        <text>(R)-2-hydroxyglutarate + NAD(+) = 2-oxoglutarate + NADH + H(+)</text>
        <dbReference type="Rhea" id="RHEA:49612"/>
        <dbReference type="ChEBI" id="CHEBI:15378"/>
        <dbReference type="ChEBI" id="CHEBI:15801"/>
        <dbReference type="ChEBI" id="CHEBI:16810"/>
        <dbReference type="ChEBI" id="CHEBI:57540"/>
        <dbReference type="ChEBI" id="CHEBI:57945"/>
        <dbReference type="EC" id="1.1.1.399"/>
    </reaction>
</comment>
<evidence type="ECO:0000256" key="4">
    <source>
        <dbReference type="ARBA" id="ARBA00021582"/>
    </source>
</evidence>
<evidence type="ECO:0000256" key="7">
    <source>
        <dbReference type="ARBA" id="ARBA00048126"/>
    </source>
</evidence>
<dbReference type="FunFam" id="3.40.50.720:FF:000021">
    <property type="entry name" value="D-3-phosphoglycerate dehydrogenase"/>
    <property type="match status" value="1"/>
</dbReference>
<evidence type="ECO:0000256" key="1">
    <source>
        <dbReference type="ARBA" id="ARBA00003800"/>
    </source>
</evidence>
<gene>
    <name evidence="11" type="ORF">SAMN04489760_108119</name>
</gene>
<dbReference type="PROSITE" id="PS00065">
    <property type="entry name" value="D_2_HYDROXYACID_DH_1"/>
    <property type="match status" value="1"/>
</dbReference>
<keyword evidence="9" id="KW-0028">Amino-acid biosynthesis</keyword>
<dbReference type="CDD" id="cd12173">
    <property type="entry name" value="PGDH_4"/>
    <property type="match status" value="1"/>
</dbReference>
<dbReference type="EMBL" id="FOBS01000008">
    <property type="protein sequence ID" value="SEM26819.1"/>
    <property type="molecule type" value="Genomic_DNA"/>
</dbReference>
<dbReference type="RefSeq" id="WP_093883118.1">
    <property type="nucleotide sequence ID" value="NZ_FOBS01000008.1"/>
</dbReference>
<dbReference type="InterPro" id="IPR036291">
    <property type="entry name" value="NAD(P)-bd_dom_sf"/>
</dbReference>
<dbReference type="Proteomes" id="UP000198744">
    <property type="component" value="Unassembled WGS sequence"/>
</dbReference>
<dbReference type="SUPFAM" id="SSF52283">
    <property type="entry name" value="Formate/glycerate dehydrogenase catalytic domain-like"/>
    <property type="match status" value="1"/>
</dbReference>